<keyword evidence="4" id="KW-1185">Reference proteome</keyword>
<dbReference type="Proteomes" id="UP000675781">
    <property type="component" value="Unassembled WGS sequence"/>
</dbReference>
<protein>
    <submittedName>
        <fullName evidence="3">GNAT family N-acetyltransferase</fullName>
    </submittedName>
</protein>
<gene>
    <name evidence="3" type="ORF">KDL01_05160</name>
</gene>
<evidence type="ECO:0000256" key="1">
    <source>
        <dbReference type="SAM" id="MobiDB-lite"/>
    </source>
</evidence>
<dbReference type="InterPro" id="IPR000182">
    <property type="entry name" value="GNAT_dom"/>
</dbReference>
<dbReference type="Gene3D" id="3.40.630.30">
    <property type="match status" value="1"/>
</dbReference>
<name>A0A941EJP7_9ACTN</name>
<feature type="domain" description="N-acetyltransferase" evidence="2">
    <location>
        <begin position="121"/>
        <end position="261"/>
    </location>
</feature>
<evidence type="ECO:0000313" key="4">
    <source>
        <dbReference type="Proteomes" id="UP000675781"/>
    </source>
</evidence>
<sequence length="261" mass="27711">MNGTAAVARFDSYAHLPAEVLDDALVRIEADPDVLHGAWITEGGYALASTDGYGGDPCWLHVAGRPEVAAALLEAAIAHLGEACCGLTVPRGVDLARWIPDGEPGEWDLMRCDRAPAAQPGEDRVAALTDLAAVQAFLDRVNPHHSVRADHREVERWMGVADEAGGGLLAVGAFTRRVSGTAYLASIATDEQARGQGLGGAVTAALTRHAFASGDGLCTLAHYHPNDPARRVYQRLGYRTTHQNRSHALPRQAAAEDRTDA</sequence>
<accession>A0A941EJP7</accession>
<feature type="region of interest" description="Disordered" evidence="1">
    <location>
        <begin position="241"/>
        <end position="261"/>
    </location>
</feature>
<dbReference type="SUPFAM" id="SSF55729">
    <property type="entry name" value="Acyl-CoA N-acyltransferases (Nat)"/>
    <property type="match status" value="1"/>
</dbReference>
<reference evidence="3" key="1">
    <citation type="submission" date="2021-04" db="EMBL/GenBank/DDBJ databases">
        <title>Genome based classification of Actinospica acidithermotolerans sp. nov., an actinobacterium isolated from an Indonesian hot spring.</title>
        <authorList>
            <person name="Kusuma A.B."/>
            <person name="Putra K.E."/>
            <person name="Nafisah S."/>
            <person name="Loh J."/>
            <person name="Nouioui I."/>
            <person name="Goodfellow M."/>
        </authorList>
    </citation>
    <scope>NUCLEOTIDE SEQUENCE</scope>
    <source>
        <strain evidence="3">CSCA 57</strain>
    </source>
</reference>
<dbReference type="CDD" id="cd04301">
    <property type="entry name" value="NAT_SF"/>
    <property type="match status" value="1"/>
</dbReference>
<dbReference type="InterPro" id="IPR016181">
    <property type="entry name" value="Acyl_CoA_acyltransferase"/>
</dbReference>
<dbReference type="PROSITE" id="PS51186">
    <property type="entry name" value="GNAT"/>
    <property type="match status" value="1"/>
</dbReference>
<dbReference type="RefSeq" id="WP_212527163.1">
    <property type="nucleotide sequence ID" value="NZ_JAGSOG010000014.1"/>
</dbReference>
<comment type="caution">
    <text evidence="3">The sequence shown here is derived from an EMBL/GenBank/DDBJ whole genome shotgun (WGS) entry which is preliminary data.</text>
</comment>
<evidence type="ECO:0000313" key="3">
    <source>
        <dbReference type="EMBL" id="MBR7832636.1"/>
    </source>
</evidence>
<dbReference type="EMBL" id="JAGSOG010000014">
    <property type="protein sequence ID" value="MBR7832636.1"/>
    <property type="molecule type" value="Genomic_DNA"/>
</dbReference>
<dbReference type="GO" id="GO:0016747">
    <property type="term" value="F:acyltransferase activity, transferring groups other than amino-acyl groups"/>
    <property type="evidence" value="ECO:0007669"/>
    <property type="project" value="InterPro"/>
</dbReference>
<organism evidence="3 4">
    <name type="scientific">Actinospica durhamensis</name>
    <dbReference type="NCBI Taxonomy" id="1508375"/>
    <lineage>
        <taxon>Bacteria</taxon>
        <taxon>Bacillati</taxon>
        <taxon>Actinomycetota</taxon>
        <taxon>Actinomycetes</taxon>
        <taxon>Catenulisporales</taxon>
        <taxon>Actinospicaceae</taxon>
        <taxon>Actinospica</taxon>
    </lineage>
</organism>
<evidence type="ECO:0000259" key="2">
    <source>
        <dbReference type="PROSITE" id="PS51186"/>
    </source>
</evidence>
<proteinExistence type="predicted"/>
<dbReference type="AlphaFoldDB" id="A0A941EJP7"/>
<dbReference type="Pfam" id="PF00583">
    <property type="entry name" value="Acetyltransf_1"/>
    <property type="match status" value="1"/>
</dbReference>